<evidence type="ECO:0000313" key="6">
    <source>
        <dbReference type="EMBL" id="MBD0823469.1"/>
    </source>
</evidence>
<dbReference type="InterPro" id="IPR023193">
    <property type="entry name" value="EPSP_synthase_CS"/>
</dbReference>
<reference evidence="6 7" key="1">
    <citation type="journal article" date="2018" name="J. Microbiol.">
        <title>Aestuariibaculum marinum sp. nov., a marine bacterium isolated from seawater in South Korea.</title>
        <authorList>
            <person name="Choi J."/>
            <person name="Lee D."/>
            <person name="Jang J.H."/>
            <person name="Cha S."/>
            <person name="Seo T."/>
        </authorList>
    </citation>
    <scope>NUCLEOTIDE SEQUENCE [LARGE SCALE GENOMIC DNA]</scope>
    <source>
        <strain evidence="6 7">IP7</strain>
    </source>
</reference>
<dbReference type="Pfam" id="PF02494">
    <property type="entry name" value="HYR"/>
    <property type="match status" value="1"/>
</dbReference>
<dbReference type="InterPro" id="IPR013431">
    <property type="entry name" value="Delta_60_rpt"/>
</dbReference>
<dbReference type="InterPro" id="IPR026444">
    <property type="entry name" value="Secre_tail"/>
</dbReference>
<dbReference type="InterPro" id="IPR003410">
    <property type="entry name" value="HYR_dom"/>
</dbReference>
<dbReference type="Gene3D" id="2.80.10.50">
    <property type="match status" value="2"/>
</dbReference>
<dbReference type="PANTHER" id="PTHR24273:SF32">
    <property type="entry name" value="HYALIN"/>
    <property type="match status" value="1"/>
</dbReference>
<keyword evidence="1 3" id="KW-0732">Signal</keyword>
<evidence type="ECO:0000259" key="4">
    <source>
        <dbReference type="Pfam" id="PF02494"/>
    </source>
</evidence>
<dbReference type="Gene3D" id="2.60.40.10">
    <property type="entry name" value="Immunoglobulins"/>
    <property type="match status" value="1"/>
</dbReference>
<dbReference type="PROSITE" id="PS00104">
    <property type="entry name" value="EPSP_SYNTHASE_1"/>
    <property type="match status" value="1"/>
</dbReference>
<proteinExistence type="predicted"/>
<feature type="signal peptide" evidence="3">
    <location>
        <begin position="1"/>
        <end position="20"/>
    </location>
</feature>
<evidence type="ECO:0000256" key="2">
    <source>
        <dbReference type="ARBA" id="ARBA00022737"/>
    </source>
</evidence>
<evidence type="ECO:0000259" key="5">
    <source>
        <dbReference type="Pfam" id="PF18962"/>
    </source>
</evidence>
<evidence type="ECO:0000256" key="3">
    <source>
        <dbReference type="SAM" id="SignalP"/>
    </source>
</evidence>
<dbReference type="Pfam" id="PF18962">
    <property type="entry name" value="Por_Secre_tail"/>
    <property type="match status" value="1"/>
</dbReference>
<dbReference type="Proteomes" id="UP000621516">
    <property type="component" value="Unassembled WGS sequence"/>
</dbReference>
<sequence>MKKVLCFLMLLFICISPAFAQKGGDLIESFGSGGMVLSPDEKTIHYKVLVQSDGKILVLRSRVKINSNGPDEIIRYHIDGSRDNDFAFNGYIDFVGTIDDFAIQPDDKIVVLQRDKIFRFNADGKSDTGFGNEQSNPSHSIKLELFPFNNLRFNTISLGLDGKITVAGISYFDSEPFLVFSRINQDGSLDYGLSGTGFRLVTGIGEFPKVLKCELDNNSRTLISVENYTILNFNYKSTLYRFKNNGSLDTNFNGTGKVVSENKIASFASNKNNGAIAYVLHPRANPAPLIMDDLKILDASGNSLASLDINLRSDDYLIRWVKNITIQDDGRIVVSGEERTLEDPDEYWWMIRYAPDGSIDNSFGQNGLVKTTYVAGRHFLNDMTFHNGNIYATGHVNIDNYGNFGLTGVYSGAGIYVGCPSSQTLSTDTDNCFATAGNLDPVVIPANSNIKLRYEISRYQVIDEGIGSASGKQFGKGASTVKYYYSDGTEKSCSFSINVEDNVSPIAKGKDITIALDGSGIARLTPEEIDNGSTDNCLISNYKISKSIFNCYFIGPNKLTLTVIDDNENSSTTEVTVTVEDITPPEAKCKNITIELDATGNATLMASQVDDGSVDACGIKSYNLSKSSFNCTNVGENEVILTVTDNSDNEATCTATVTVVDKLPPIASSKNTSIQLDATGSAMITASQIDNGSSDNCGIKSLEVDKTSFGCADVGPNTVILTVTDENDNVSTITATVTVEDNINPVINNLIANPDVLSPINRKMVHVSIEYSLQDNCPGTTSEITSVDVIDDGIGGGVSTTSPDWEIVDAYNVRLRAEKPFNGNGRSYFVTVECTDASGNKSQKSVEIKVESNTRAPKGNTNDEIAVKQIKSKKPTKTKNVFAMDQFEVQLYPNPSDSNFMIKVNSKNEIKEVEMYVFDGTGRLVENIKTTNRSILSLGDYYQSGIYFLYVVQGPQQKEFKLIKF</sequence>
<feature type="domain" description="HYR" evidence="4">
    <location>
        <begin position="581"/>
        <end position="659"/>
    </location>
</feature>
<evidence type="ECO:0000256" key="1">
    <source>
        <dbReference type="ARBA" id="ARBA00022729"/>
    </source>
</evidence>
<protein>
    <submittedName>
        <fullName evidence="6">T9SS type A sorting domain-containing protein</fullName>
    </submittedName>
</protein>
<name>A0A8J6U552_9FLAO</name>
<dbReference type="Pfam" id="PF17164">
    <property type="entry name" value="DUF5122"/>
    <property type="match status" value="3"/>
</dbReference>
<feature type="chain" id="PRO_5035175955" evidence="3">
    <location>
        <begin position="21"/>
        <end position="965"/>
    </location>
</feature>
<comment type="caution">
    <text evidence="6">The sequence shown here is derived from an EMBL/GenBank/DDBJ whole genome shotgun (WGS) entry which is preliminary data.</text>
</comment>
<organism evidence="6 7">
    <name type="scientific">Aestuariibaculum marinum</name>
    <dbReference type="NCBI Taxonomy" id="2683592"/>
    <lineage>
        <taxon>Bacteria</taxon>
        <taxon>Pseudomonadati</taxon>
        <taxon>Bacteroidota</taxon>
        <taxon>Flavobacteriia</taxon>
        <taxon>Flavobacteriales</taxon>
        <taxon>Flavobacteriaceae</taxon>
    </lineage>
</organism>
<dbReference type="PANTHER" id="PTHR24273">
    <property type="entry name" value="FI04643P-RELATED"/>
    <property type="match status" value="1"/>
</dbReference>
<accession>A0A8J6U552</accession>
<keyword evidence="2" id="KW-0677">Repeat</keyword>
<dbReference type="AlphaFoldDB" id="A0A8J6U552"/>
<dbReference type="EMBL" id="JACVXD010000002">
    <property type="protein sequence ID" value="MBD0823469.1"/>
    <property type="molecule type" value="Genomic_DNA"/>
</dbReference>
<feature type="domain" description="Secretion system C-terminal sorting" evidence="5">
    <location>
        <begin position="891"/>
        <end position="962"/>
    </location>
</feature>
<dbReference type="NCBIfam" id="TIGR02608">
    <property type="entry name" value="delta_60_rpt"/>
    <property type="match status" value="5"/>
</dbReference>
<dbReference type="RefSeq" id="WP_188222773.1">
    <property type="nucleotide sequence ID" value="NZ_JACVXD010000002.1"/>
</dbReference>
<dbReference type="InterPro" id="IPR013783">
    <property type="entry name" value="Ig-like_fold"/>
</dbReference>
<evidence type="ECO:0000313" key="7">
    <source>
        <dbReference type="Proteomes" id="UP000621516"/>
    </source>
</evidence>
<gene>
    <name evidence="6" type="ORF">ICJ85_05495</name>
</gene>
<dbReference type="NCBIfam" id="TIGR04183">
    <property type="entry name" value="Por_Secre_tail"/>
    <property type="match status" value="1"/>
</dbReference>
<keyword evidence="7" id="KW-1185">Reference proteome</keyword>